<dbReference type="NCBIfam" id="TIGR00496">
    <property type="entry name" value="frr"/>
    <property type="match status" value="1"/>
</dbReference>
<proteinExistence type="inferred from homology"/>
<dbReference type="Gene3D" id="3.30.1360.40">
    <property type="match status" value="1"/>
</dbReference>
<dbReference type="RefSeq" id="WP_183265337.1">
    <property type="nucleotide sequence ID" value="NZ_JACHFJ010000002.1"/>
</dbReference>
<keyword evidence="9" id="KW-1185">Reference proteome</keyword>
<dbReference type="FunFam" id="1.10.132.20:FF:000001">
    <property type="entry name" value="Ribosome-recycling factor"/>
    <property type="match status" value="1"/>
</dbReference>
<dbReference type="Pfam" id="PF01765">
    <property type="entry name" value="RRF"/>
    <property type="match status" value="1"/>
</dbReference>
<dbReference type="PANTHER" id="PTHR20982:SF3">
    <property type="entry name" value="MITOCHONDRIAL RIBOSOME RECYCLING FACTOR PSEUDO 1"/>
    <property type="match status" value="1"/>
</dbReference>
<protein>
    <recommendedName>
        <fullName evidence="6">Ribosome-recycling factor</fullName>
        <shortName evidence="6">RRF</shortName>
    </recommendedName>
    <alternativeName>
        <fullName evidence="6">Ribosome-releasing factor</fullName>
    </alternativeName>
</protein>
<feature type="domain" description="Ribosome recycling factor" evidence="7">
    <location>
        <begin position="22"/>
        <end position="184"/>
    </location>
</feature>
<organism evidence="8 9">
    <name type="scientific">Acidocella aromatica</name>
    <dbReference type="NCBI Taxonomy" id="1303579"/>
    <lineage>
        <taxon>Bacteria</taxon>
        <taxon>Pseudomonadati</taxon>
        <taxon>Pseudomonadota</taxon>
        <taxon>Alphaproteobacteria</taxon>
        <taxon>Acetobacterales</taxon>
        <taxon>Acidocellaceae</taxon>
        <taxon>Acidocella</taxon>
    </lineage>
</organism>
<evidence type="ECO:0000256" key="1">
    <source>
        <dbReference type="ARBA" id="ARBA00004496"/>
    </source>
</evidence>
<accession>A0A840V9C0</accession>
<dbReference type="CDD" id="cd00520">
    <property type="entry name" value="RRF"/>
    <property type="match status" value="1"/>
</dbReference>
<comment type="function">
    <text evidence="5 6">Responsible for the release of ribosomes from messenger RNA at the termination of protein biosynthesis. May increase the efficiency of translation by recycling ribosomes from one round of translation to another.</text>
</comment>
<dbReference type="PANTHER" id="PTHR20982">
    <property type="entry name" value="RIBOSOME RECYCLING FACTOR"/>
    <property type="match status" value="1"/>
</dbReference>
<dbReference type="InterPro" id="IPR002661">
    <property type="entry name" value="Ribosome_recyc_fac"/>
</dbReference>
<evidence type="ECO:0000313" key="8">
    <source>
        <dbReference type="EMBL" id="MBB5372323.1"/>
    </source>
</evidence>
<dbReference type="FunFam" id="3.30.1360.40:FF:000001">
    <property type="entry name" value="Ribosome-recycling factor"/>
    <property type="match status" value="1"/>
</dbReference>
<dbReference type="Gene3D" id="1.10.132.20">
    <property type="entry name" value="Ribosome-recycling factor"/>
    <property type="match status" value="1"/>
</dbReference>
<evidence type="ECO:0000256" key="6">
    <source>
        <dbReference type="HAMAP-Rule" id="MF_00040"/>
    </source>
</evidence>
<dbReference type="SUPFAM" id="SSF55194">
    <property type="entry name" value="Ribosome recycling factor, RRF"/>
    <property type="match status" value="1"/>
</dbReference>
<evidence type="ECO:0000256" key="3">
    <source>
        <dbReference type="ARBA" id="ARBA00022490"/>
    </source>
</evidence>
<keyword evidence="4 6" id="KW-0648">Protein biosynthesis</keyword>
<reference evidence="8 9" key="1">
    <citation type="submission" date="2020-08" db="EMBL/GenBank/DDBJ databases">
        <title>Genomic Encyclopedia of Type Strains, Phase IV (KMG-IV): sequencing the most valuable type-strain genomes for metagenomic binning, comparative biology and taxonomic classification.</title>
        <authorList>
            <person name="Goeker M."/>
        </authorList>
    </citation>
    <scope>NUCLEOTIDE SEQUENCE [LARGE SCALE GENOMIC DNA]</scope>
    <source>
        <strain evidence="8 9">DSM 27026</strain>
    </source>
</reference>
<comment type="similarity">
    <text evidence="2 6">Belongs to the RRF family.</text>
</comment>
<name>A0A840V9C0_9PROT</name>
<dbReference type="GO" id="GO:0043023">
    <property type="term" value="F:ribosomal large subunit binding"/>
    <property type="evidence" value="ECO:0007669"/>
    <property type="project" value="TreeGrafter"/>
</dbReference>
<evidence type="ECO:0000256" key="5">
    <source>
        <dbReference type="ARBA" id="ARBA00025050"/>
    </source>
</evidence>
<dbReference type="AlphaFoldDB" id="A0A840V9C0"/>
<comment type="subcellular location">
    <subcellularLocation>
        <location evidence="1 6">Cytoplasm</location>
    </subcellularLocation>
</comment>
<keyword evidence="3 6" id="KW-0963">Cytoplasm</keyword>
<evidence type="ECO:0000256" key="4">
    <source>
        <dbReference type="ARBA" id="ARBA00022917"/>
    </source>
</evidence>
<evidence type="ECO:0000256" key="2">
    <source>
        <dbReference type="ARBA" id="ARBA00005912"/>
    </source>
</evidence>
<dbReference type="Proteomes" id="UP000553706">
    <property type="component" value="Unassembled WGS sequence"/>
</dbReference>
<evidence type="ECO:0000313" key="9">
    <source>
        <dbReference type="Proteomes" id="UP000553706"/>
    </source>
</evidence>
<dbReference type="InterPro" id="IPR023584">
    <property type="entry name" value="Ribosome_recyc_fac_dom"/>
</dbReference>
<dbReference type="GO" id="GO:0002184">
    <property type="term" value="P:cytoplasmic translational termination"/>
    <property type="evidence" value="ECO:0007669"/>
    <property type="project" value="TreeGrafter"/>
</dbReference>
<dbReference type="InterPro" id="IPR036191">
    <property type="entry name" value="RRF_sf"/>
</dbReference>
<dbReference type="GO" id="GO:0005829">
    <property type="term" value="C:cytosol"/>
    <property type="evidence" value="ECO:0007669"/>
    <property type="project" value="GOC"/>
</dbReference>
<dbReference type="HAMAP" id="MF_00040">
    <property type="entry name" value="RRF"/>
    <property type="match status" value="1"/>
</dbReference>
<sequence>MADFADIKSDLTRRMDGALDALKREFGGLRTGRASPALLEPVKVECYGSLMPINQVATIAVPEARMITVQVWDRSMINSVVAAVRDCGLGLNPQPDGQLIRVPLPVLTEERRIELVKAANKYAEGARIAVRGVRRDGMEQLKALLKKSEISEDEERNHADEVQKLTDGYIKRIDDAFAEKEKDIRQV</sequence>
<gene>
    <name evidence="6" type="primary">frr</name>
    <name evidence="8" type="ORF">HNP71_000561</name>
</gene>
<evidence type="ECO:0000259" key="7">
    <source>
        <dbReference type="Pfam" id="PF01765"/>
    </source>
</evidence>
<dbReference type="EMBL" id="JACHFJ010000002">
    <property type="protein sequence ID" value="MBB5372323.1"/>
    <property type="molecule type" value="Genomic_DNA"/>
</dbReference>
<comment type="caution">
    <text evidence="8">The sequence shown here is derived from an EMBL/GenBank/DDBJ whole genome shotgun (WGS) entry which is preliminary data.</text>
</comment>